<dbReference type="SUPFAM" id="SSF51621">
    <property type="entry name" value="Phosphoenolpyruvate/pyruvate domain"/>
    <property type="match status" value="1"/>
</dbReference>
<dbReference type="InterPro" id="IPR040442">
    <property type="entry name" value="Pyrv_kinase-like_dom_sf"/>
</dbReference>
<dbReference type="Gene3D" id="3.20.20.60">
    <property type="entry name" value="Phosphoenolpyruvate-binding domains"/>
    <property type="match status" value="1"/>
</dbReference>
<protein>
    <submittedName>
        <fullName evidence="1">Isocitrate lyase/phosphoenolpyruvate mutase family protein</fullName>
    </submittedName>
</protein>
<dbReference type="Proteomes" id="UP001597338">
    <property type="component" value="Unassembled WGS sequence"/>
</dbReference>
<gene>
    <name evidence="1" type="ORF">ACFSL2_24995</name>
</gene>
<dbReference type="CDD" id="cd00377">
    <property type="entry name" value="ICL_PEPM"/>
    <property type="match status" value="1"/>
</dbReference>
<reference evidence="2" key="1">
    <citation type="journal article" date="2019" name="Int. J. Syst. Evol. Microbiol.">
        <title>The Global Catalogue of Microorganisms (GCM) 10K type strain sequencing project: providing services to taxonomists for standard genome sequencing and annotation.</title>
        <authorList>
            <consortium name="The Broad Institute Genomics Platform"/>
            <consortium name="The Broad Institute Genome Sequencing Center for Infectious Disease"/>
            <person name="Wu L."/>
            <person name="Ma J."/>
        </authorList>
    </citation>
    <scope>NUCLEOTIDE SEQUENCE [LARGE SCALE GENOMIC DNA]</scope>
    <source>
        <strain evidence="2">CCM 7043</strain>
    </source>
</reference>
<proteinExistence type="predicted"/>
<accession>A0ABW4VJ58</accession>
<dbReference type="EMBL" id="JBHUHF010000001">
    <property type="protein sequence ID" value="MFD2028767.1"/>
    <property type="molecule type" value="Genomic_DNA"/>
</dbReference>
<evidence type="ECO:0000313" key="2">
    <source>
        <dbReference type="Proteomes" id="UP001597338"/>
    </source>
</evidence>
<keyword evidence="1" id="KW-0456">Lyase</keyword>
<dbReference type="Pfam" id="PF13714">
    <property type="entry name" value="PEP_mutase"/>
    <property type="match status" value="1"/>
</dbReference>
<sequence length="265" mass="27395">MTFADLHRGPRPLLLPNAWDVASALAFVEAGFPAVGTTSFGVSAAIGRPDAGRTSRQATADLVRRLRALPAYVTADLEDGYSDDPAEVADLVAALADVGLAGVNVEDSTYGQLIDPAAHAAKVTAIRTAAPGVFVNARVETYWLDQDATVEATLDRARVYVDAGADGIFVPAATDPAVLERLATALPLPLNVLAVPGLSLDRLGDLGVRRVSTGSLPYRAAIDAAVAAAAAVRDGGATPAATPYPQAQARLERYAQQVADRTGTP</sequence>
<evidence type="ECO:0000313" key="1">
    <source>
        <dbReference type="EMBL" id="MFD2028767.1"/>
    </source>
</evidence>
<dbReference type="RefSeq" id="WP_377200430.1">
    <property type="nucleotide sequence ID" value="NZ_JBHUHF010000001.1"/>
</dbReference>
<organism evidence="1 2">
    <name type="scientific">Promicromonospora aerolata</name>
    <dbReference type="NCBI Taxonomy" id="195749"/>
    <lineage>
        <taxon>Bacteria</taxon>
        <taxon>Bacillati</taxon>
        <taxon>Actinomycetota</taxon>
        <taxon>Actinomycetes</taxon>
        <taxon>Micrococcales</taxon>
        <taxon>Promicromonosporaceae</taxon>
        <taxon>Promicromonospora</taxon>
    </lineage>
</organism>
<dbReference type="PANTHER" id="PTHR42905">
    <property type="entry name" value="PHOSPHOENOLPYRUVATE CARBOXYLASE"/>
    <property type="match status" value="1"/>
</dbReference>
<keyword evidence="2" id="KW-1185">Reference proteome</keyword>
<comment type="caution">
    <text evidence="1">The sequence shown here is derived from an EMBL/GenBank/DDBJ whole genome shotgun (WGS) entry which is preliminary data.</text>
</comment>
<name>A0ABW4VJ58_9MICO</name>
<dbReference type="InterPro" id="IPR015813">
    <property type="entry name" value="Pyrv/PenolPyrv_kinase-like_dom"/>
</dbReference>
<dbReference type="InterPro" id="IPR039556">
    <property type="entry name" value="ICL/PEPM"/>
</dbReference>
<dbReference type="PANTHER" id="PTHR42905:SF16">
    <property type="entry name" value="CARBOXYPHOSPHONOENOLPYRUVATE PHOSPHONOMUTASE-LIKE PROTEIN (AFU_ORTHOLOGUE AFUA_5G07230)"/>
    <property type="match status" value="1"/>
</dbReference>
<dbReference type="GO" id="GO:0016829">
    <property type="term" value="F:lyase activity"/>
    <property type="evidence" value="ECO:0007669"/>
    <property type="project" value="UniProtKB-KW"/>
</dbReference>